<keyword evidence="1" id="KW-0472">Membrane</keyword>
<evidence type="ECO:0000256" key="1">
    <source>
        <dbReference type="SAM" id="Phobius"/>
    </source>
</evidence>
<feature type="transmembrane region" description="Helical" evidence="1">
    <location>
        <begin position="354"/>
        <end position="383"/>
    </location>
</feature>
<reference evidence="3 4" key="1">
    <citation type="submission" date="2020-06" db="EMBL/GenBank/DDBJ databases">
        <authorList>
            <person name="Scott K."/>
        </authorList>
    </citation>
    <scope>NUCLEOTIDE SEQUENCE [LARGE SCALE GENOMIC DNA]</scope>
    <source>
        <strain evidence="3 4">HH1</strain>
    </source>
</reference>
<dbReference type="RefSeq" id="WP_185977843.1">
    <property type="nucleotide sequence ID" value="NZ_JACBGI020000006.1"/>
</dbReference>
<evidence type="ECO:0000313" key="4">
    <source>
        <dbReference type="Proteomes" id="UP001193680"/>
    </source>
</evidence>
<protein>
    <recommendedName>
        <fullName evidence="5">Oxygen tolerance</fullName>
    </recommendedName>
</protein>
<dbReference type="Proteomes" id="UP001193680">
    <property type="component" value="Unassembled WGS sequence"/>
</dbReference>
<evidence type="ECO:0000313" key="3">
    <source>
        <dbReference type="EMBL" id="MBF6057694.1"/>
    </source>
</evidence>
<sequence length="505" mass="59079">MVRRLLFLCLFSVLSWSVQAAEVGVQPNHLMMGEPVKMVLKSDHLQALIQRFNWQEIEDQFAVEVVSESEKVLRLHLYPYRAGPLLLHEQKFANFHLPETEIFVRPNPEVDIQWQAPAERVYEGQNALWKAKVKLLNPAYRAEFAAYQGGLQFVNLSQIEVQLPQENFLVGSGQAAVFSAAYHWREDLQSGSEPSIKLFSPQLAVLHQAIQPWKFFDRPRKVSIQPLPSFLPSSVWIGDLQWYREPLGRLVTKGDLLHLRWRLSSQQIDPQTLQQGLQLQLDAQRNTESIEWFSPSYRSEYRDGVGSLLVEWPLRFRESGSESLPQMYLTYFDPDSGKLERIASEEQRFWVLPFWSWLVIDFLLGLFAILAIVLLWIGLYLWLQKKWFLHRIGRAGSAEALWALLKTWPCRMTGEKVDCTQLSLMQWYALTQKITGKTLELDELNAALNRVFYAQKTQDRMEDLRLLAEKWCRRTGLWNLLVERVRFFIAQLWALKGLIKRRYFP</sequence>
<proteinExistence type="predicted"/>
<comment type="caution">
    <text evidence="3">The sequence shown here is derived from an EMBL/GenBank/DDBJ whole genome shotgun (WGS) entry which is preliminary data.</text>
</comment>
<keyword evidence="1" id="KW-0812">Transmembrane</keyword>
<evidence type="ECO:0000256" key="2">
    <source>
        <dbReference type="SAM" id="SignalP"/>
    </source>
</evidence>
<reference evidence="3 4" key="2">
    <citation type="submission" date="2020-11" db="EMBL/GenBank/DDBJ databases">
        <title>Sulfur oxidizing isolate from Hospital Hole Sinkhole.</title>
        <authorList>
            <person name="Scott K.M."/>
        </authorList>
    </citation>
    <scope>NUCLEOTIDE SEQUENCE [LARGE SCALE GENOMIC DNA]</scope>
    <source>
        <strain evidence="3 4">HH1</strain>
    </source>
</reference>
<organism evidence="3 4">
    <name type="scientific">Thiomicrorhabdus heinhorstiae</name>
    <dbReference type="NCBI Taxonomy" id="2748010"/>
    <lineage>
        <taxon>Bacteria</taxon>
        <taxon>Pseudomonadati</taxon>
        <taxon>Pseudomonadota</taxon>
        <taxon>Gammaproteobacteria</taxon>
        <taxon>Thiotrichales</taxon>
        <taxon>Piscirickettsiaceae</taxon>
        <taxon>Thiomicrorhabdus</taxon>
    </lineage>
</organism>
<name>A0ABS0BV65_9GAMM</name>
<keyword evidence="1" id="KW-1133">Transmembrane helix</keyword>
<dbReference type="EMBL" id="JACBGI020000006">
    <property type="protein sequence ID" value="MBF6057694.1"/>
    <property type="molecule type" value="Genomic_DNA"/>
</dbReference>
<evidence type="ECO:0008006" key="5">
    <source>
        <dbReference type="Google" id="ProtNLM"/>
    </source>
</evidence>
<feature type="signal peptide" evidence="2">
    <location>
        <begin position="1"/>
        <end position="20"/>
    </location>
</feature>
<accession>A0ABS0BV65</accession>
<feature type="chain" id="PRO_5045990822" description="Oxygen tolerance" evidence="2">
    <location>
        <begin position="21"/>
        <end position="505"/>
    </location>
</feature>
<gene>
    <name evidence="3" type="ORF">H8792_005010</name>
</gene>
<keyword evidence="4" id="KW-1185">Reference proteome</keyword>
<keyword evidence="2" id="KW-0732">Signal</keyword>